<sequence>MSASNGVVAGSASSVAAADQFIADLMNNGDLYDQYSTMTNLAAGATPDPTTVTNWLQQKGYNTTCSDLAAAMKIAHGKDLSFFSGMYNTQYEDGTAGPTITISNGTVTVDQTVINFPTFNQGILSWTEQSETTNASLNMFKLVGLNLKQANGSAQVGLVKNGYLGAQFRGTYWPKGAQKPSSPNFTGRQGKFPKWKSSTPANSGAAGTASTVTVSPTKGPLQAATLKQWADTYRIYTLDPSTNHATPTTNSLTIGKDGSVTYANVAIKVPRFSNDKLQWFVSDGNSLNVDINLSEKNLSTANSSWTGHQFYARNWGPGQQAPTTYNWFGAVSAGFDPGPVKQQGDGLAALAQVANRAIDIYLMQMQMKFYFDMAKMAFQKVLAPLFKKIVQRVKAWRKGPEVENPEENPVEPTKPEVTESGEPNESGDPNESGEPGGPGEPGEPSVEGTGEPTVETGEPTVETGEPTVETGEPSIDVDPVTVEASDAGGALEDVAGAFEEVAPFAEDALCFL</sequence>
<feature type="region of interest" description="Disordered" evidence="1">
    <location>
        <begin position="398"/>
        <end position="483"/>
    </location>
</feature>
<feature type="region of interest" description="Disordered" evidence="1">
    <location>
        <begin position="175"/>
        <end position="216"/>
    </location>
</feature>
<gene>
    <name evidence="2" type="ORF">TWF696_002626</name>
</gene>
<reference evidence="2 3" key="1">
    <citation type="submission" date="2019-10" db="EMBL/GenBank/DDBJ databases">
        <authorList>
            <person name="Palmer J.M."/>
        </authorList>
    </citation>
    <scope>NUCLEOTIDE SEQUENCE [LARGE SCALE GENOMIC DNA]</scope>
    <source>
        <strain evidence="2 3">TWF696</strain>
    </source>
</reference>
<dbReference type="EMBL" id="JAVHNQ010000013">
    <property type="protein sequence ID" value="KAK6334123.1"/>
    <property type="molecule type" value="Genomic_DNA"/>
</dbReference>
<dbReference type="AlphaFoldDB" id="A0AAV9U647"/>
<protein>
    <submittedName>
        <fullName evidence="2">Uncharacterized protein</fullName>
    </submittedName>
</protein>
<evidence type="ECO:0000256" key="1">
    <source>
        <dbReference type="SAM" id="MobiDB-lite"/>
    </source>
</evidence>
<name>A0AAV9U647_9PEZI</name>
<comment type="caution">
    <text evidence="2">The sequence shown here is derived from an EMBL/GenBank/DDBJ whole genome shotgun (WGS) entry which is preliminary data.</text>
</comment>
<evidence type="ECO:0000313" key="3">
    <source>
        <dbReference type="Proteomes" id="UP001375240"/>
    </source>
</evidence>
<organism evidence="2 3">
    <name type="scientific">Orbilia brochopaga</name>
    <dbReference type="NCBI Taxonomy" id="3140254"/>
    <lineage>
        <taxon>Eukaryota</taxon>
        <taxon>Fungi</taxon>
        <taxon>Dikarya</taxon>
        <taxon>Ascomycota</taxon>
        <taxon>Pezizomycotina</taxon>
        <taxon>Orbiliomycetes</taxon>
        <taxon>Orbiliales</taxon>
        <taxon>Orbiliaceae</taxon>
        <taxon>Orbilia</taxon>
    </lineage>
</organism>
<proteinExistence type="predicted"/>
<keyword evidence="3" id="KW-1185">Reference proteome</keyword>
<dbReference type="Proteomes" id="UP001375240">
    <property type="component" value="Unassembled WGS sequence"/>
</dbReference>
<accession>A0AAV9U647</accession>
<feature type="compositionally biased region" description="Low complexity" evidence="1">
    <location>
        <begin position="442"/>
        <end position="473"/>
    </location>
</feature>
<evidence type="ECO:0000313" key="2">
    <source>
        <dbReference type="EMBL" id="KAK6334123.1"/>
    </source>
</evidence>